<reference evidence="2" key="1">
    <citation type="submission" date="2022-12" db="EMBL/GenBank/DDBJ databases">
        <title>Draft genome assemblies for two species of Escallonia (Escalloniales).</title>
        <authorList>
            <person name="Chanderbali A."/>
            <person name="Dervinis C."/>
            <person name="Anghel I."/>
            <person name="Soltis D."/>
            <person name="Soltis P."/>
            <person name="Zapata F."/>
        </authorList>
    </citation>
    <scope>NUCLEOTIDE SEQUENCE</scope>
    <source>
        <strain evidence="2">UCBG64.0493</strain>
        <tissue evidence="2">Leaf</tissue>
    </source>
</reference>
<evidence type="ECO:0000259" key="1">
    <source>
        <dbReference type="Pfam" id="PF14111"/>
    </source>
</evidence>
<dbReference type="PANTHER" id="PTHR31286">
    <property type="entry name" value="GLYCINE-RICH CELL WALL STRUCTURAL PROTEIN 1.8-LIKE"/>
    <property type="match status" value="1"/>
</dbReference>
<keyword evidence="3" id="KW-1185">Reference proteome</keyword>
<dbReference type="AlphaFoldDB" id="A0AA88VGL4"/>
<protein>
    <recommendedName>
        <fullName evidence="1">DUF4283 domain-containing protein</fullName>
    </recommendedName>
</protein>
<dbReference type="InterPro" id="IPR040256">
    <property type="entry name" value="At4g02000-like"/>
</dbReference>
<dbReference type="Pfam" id="PF14111">
    <property type="entry name" value="DUF4283"/>
    <property type="match status" value="1"/>
</dbReference>
<evidence type="ECO:0000313" key="2">
    <source>
        <dbReference type="EMBL" id="KAK3006924.1"/>
    </source>
</evidence>
<comment type="caution">
    <text evidence="2">The sequence shown here is derived from an EMBL/GenBank/DDBJ whole genome shotgun (WGS) entry which is preliminary data.</text>
</comment>
<name>A0AA88VGL4_9ASTE</name>
<sequence length="220" mass="24585">MFISDIAFSNIEDAPTLHRCGNFILMDQDLVSTLTAKWFHRLIGQFLHQRLFSLQLVQSSVNQFWRLLGTVLVEMVGSFFAFCFSGAVDLEVLLAEDTWNISGAMLLLCRWEPFHTLQSIDFSTVALWVRLNDVPIEYFTQDFAFLLGNYFGVVLDVEWSCDRQIVGLSSPSAVAASLGLNENKECTLTIAPDMAAIVPQPPSPGFQMIISSKSDDSDMA</sequence>
<dbReference type="EMBL" id="JAVXUP010001929">
    <property type="protein sequence ID" value="KAK3006924.1"/>
    <property type="molecule type" value="Genomic_DNA"/>
</dbReference>
<dbReference type="PANTHER" id="PTHR31286:SF180">
    <property type="entry name" value="OS10G0362600 PROTEIN"/>
    <property type="match status" value="1"/>
</dbReference>
<dbReference type="InterPro" id="IPR025558">
    <property type="entry name" value="DUF4283"/>
</dbReference>
<proteinExistence type="predicted"/>
<gene>
    <name evidence="2" type="ORF">RJ639_016779</name>
</gene>
<evidence type="ECO:0000313" key="3">
    <source>
        <dbReference type="Proteomes" id="UP001188597"/>
    </source>
</evidence>
<feature type="domain" description="DUF4283" evidence="1">
    <location>
        <begin position="36"/>
        <end position="117"/>
    </location>
</feature>
<organism evidence="2 3">
    <name type="scientific">Escallonia herrerae</name>
    <dbReference type="NCBI Taxonomy" id="1293975"/>
    <lineage>
        <taxon>Eukaryota</taxon>
        <taxon>Viridiplantae</taxon>
        <taxon>Streptophyta</taxon>
        <taxon>Embryophyta</taxon>
        <taxon>Tracheophyta</taxon>
        <taxon>Spermatophyta</taxon>
        <taxon>Magnoliopsida</taxon>
        <taxon>eudicotyledons</taxon>
        <taxon>Gunneridae</taxon>
        <taxon>Pentapetalae</taxon>
        <taxon>asterids</taxon>
        <taxon>campanulids</taxon>
        <taxon>Escalloniales</taxon>
        <taxon>Escalloniaceae</taxon>
        <taxon>Escallonia</taxon>
    </lineage>
</organism>
<accession>A0AA88VGL4</accession>
<dbReference type="Proteomes" id="UP001188597">
    <property type="component" value="Unassembled WGS sequence"/>
</dbReference>